<dbReference type="Proteomes" id="UP000788993">
    <property type="component" value="Unassembled WGS sequence"/>
</dbReference>
<dbReference type="AlphaFoldDB" id="A0A9P8NWH3"/>
<name>A0A9P8NWH3_9ASCO</name>
<evidence type="ECO:0000313" key="3">
    <source>
        <dbReference type="Proteomes" id="UP000788993"/>
    </source>
</evidence>
<comment type="caution">
    <text evidence="2">The sequence shown here is derived from an EMBL/GenBank/DDBJ whole genome shotgun (WGS) entry which is preliminary data.</text>
</comment>
<protein>
    <submittedName>
        <fullName evidence="2">Uncharacterized protein</fullName>
    </submittedName>
</protein>
<evidence type="ECO:0000313" key="2">
    <source>
        <dbReference type="EMBL" id="KAH3660887.1"/>
    </source>
</evidence>
<evidence type="ECO:0000256" key="1">
    <source>
        <dbReference type="SAM" id="MobiDB-lite"/>
    </source>
</evidence>
<dbReference type="EMBL" id="JAEUBD010001468">
    <property type="protein sequence ID" value="KAH3660887.1"/>
    <property type="molecule type" value="Genomic_DNA"/>
</dbReference>
<accession>A0A9P8NWH3</accession>
<feature type="region of interest" description="Disordered" evidence="1">
    <location>
        <begin position="34"/>
        <end position="67"/>
    </location>
</feature>
<gene>
    <name evidence="2" type="ORF">OGATHE_005219</name>
</gene>
<feature type="compositionally biased region" description="Polar residues" evidence="1">
    <location>
        <begin position="38"/>
        <end position="67"/>
    </location>
</feature>
<reference evidence="2" key="2">
    <citation type="submission" date="2021-01" db="EMBL/GenBank/DDBJ databases">
        <authorList>
            <person name="Schikora-Tamarit M.A."/>
        </authorList>
    </citation>
    <scope>NUCLEOTIDE SEQUENCE</scope>
    <source>
        <strain evidence="2">NCAIM Y.01608</strain>
    </source>
</reference>
<proteinExistence type="predicted"/>
<keyword evidence="3" id="KW-1185">Reference proteome</keyword>
<organism evidence="2 3">
    <name type="scientific">Ogataea polymorpha</name>
    <dbReference type="NCBI Taxonomy" id="460523"/>
    <lineage>
        <taxon>Eukaryota</taxon>
        <taxon>Fungi</taxon>
        <taxon>Dikarya</taxon>
        <taxon>Ascomycota</taxon>
        <taxon>Saccharomycotina</taxon>
        <taxon>Pichiomycetes</taxon>
        <taxon>Pichiales</taxon>
        <taxon>Pichiaceae</taxon>
        <taxon>Ogataea</taxon>
    </lineage>
</organism>
<reference evidence="2" key="1">
    <citation type="journal article" date="2021" name="Open Biol.">
        <title>Shared evolutionary footprints suggest mitochondrial oxidative damage underlies multiple complex I losses in fungi.</title>
        <authorList>
            <person name="Schikora-Tamarit M.A."/>
            <person name="Marcet-Houben M."/>
            <person name="Nosek J."/>
            <person name="Gabaldon T."/>
        </authorList>
    </citation>
    <scope>NUCLEOTIDE SEQUENCE</scope>
    <source>
        <strain evidence="2">NCAIM Y.01608</strain>
    </source>
</reference>
<sequence length="243" mass="26423">MSAARRFRRDSATHILAEAAAEIRAKVGFSPIARASPVDTTSSPREVAVTPTSATGTCHGPTNWSRSTKPVTVLSPMVIRNDLDPTEGSCNTLLNASSREVSEAMDTGSSFGALEVSSRDIFGGLPNSRLISKSIGLQILLTNSQDKSLLRFVTPDLKRRHSWFQRENFSELKLGTKVIVVNQLRQGIRQSSCSHVVDTLNRRVGAVCITCIDNLLCSSLHLWIASLDGRKVQIFTALAGCDR</sequence>